<proteinExistence type="predicted"/>
<evidence type="ECO:0000256" key="1">
    <source>
        <dbReference type="SAM" id="Coils"/>
    </source>
</evidence>
<evidence type="ECO:0000313" key="4">
    <source>
        <dbReference type="Proteomes" id="UP001530400"/>
    </source>
</evidence>
<accession>A0ABD3Q6N9</accession>
<feature type="compositionally biased region" description="Basic and acidic residues" evidence="2">
    <location>
        <begin position="10"/>
        <end position="21"/>
    </location>
</feature>
<name>A0ABD3Q6N9_9STRA</name>
<reference evidence="3 4" key="1">
    <citation type="submission" date="2024-10" db="EMBL/GenBank/DDBJ databases">
        <title>Updated reference genomes for cyclostephanoid diatoms.</title>
        <authorList>
            <person name="Roberts W.R."/>
            <person name="Alverson A.J."/>
        </authorList>
    </citation>
    <scope>NUCLEOTIDE SEQUENCE [LARGE SCALE GENOMIC DNA]</scope>
    <source>
        <strain evidence="3 4">AJA010-31</strain>
    </source>
</reference>
<gene>
    <name evidence="3" type="ORF">ACHAWO_003259</name>
</gene>
<protein>
    <recommendedName>
        <fullName evidence="5">Lebercilin domain-containing protein</fullName>
    </recommendedName>
</protein>
<dbReference type="EMBL" id="JALLPJ020000301">
    <property type="protein sequence ID" value="KAL3796103.1"/>
    <property type="molecule type" value="Genomic_DNA"/>
</dbReference>
<feature type="compositionally biased region" description="Polar residues" evidence="2">
    <location>
        <begin position="58"/>
        <end position="72"/>
    </location>
</feature>
<comment type="caution">
    <text evidence="3">The sequence shown here is derived from an EMBL/GenBank/DDBJ whole genome shotgun (WGS) entry which is preliminary data.</text>
</comment>
<evidence type="ECO:0000256" key="2">
    <source>
        <dbReference type="SAM" id="MobiDB-lite"/>
    </source>
</evidence>
<feature type="coiled-coil region" evidence="1">
    <location>
        <begin position="238"/>
        <end position="353"/>
    </location>
</feature>
<sequence>MVCMSNSNDESPRNEVNRAEPLDRMEELAKLQERRQQRLLQLRELRSGKPVSSWACDLSSNDAKLNAPNSASPKLRKKKSTRATLSKSLPPNVTPPFVNQKLLKKTSSASGKVEGRGRSAAPVVPMKREESPHPARLLTRMKSVDAPADDVDFTKRHVSKTRHSSAQMQRKTSNSRQSYSNVRANAGNGADPRLNKTASFQQLVQQTLTRRSHVVACHLHQLPRSQMLQVMIRKMTSLNKLRAEFKTLRDAKAKAEATADKLRTEFSLQQQEIEAQLLSLSSENERLKSAEIKLQVELVQGNEKLNKAEQEKCALRSRLLKSQNDKLTAESKVTILEAENASLHKALNDLAKNKGYGGPIPEELFDDIQISGYARSA</sequence>
<feature type="region of interest" description="Disordered" evidence="2">
    <location>
        <begin position="1"/>
        <end position="21"/>
    </location>
</feature>
<feature type="compositionally biased region" description="Polar residues" evidence="2">
    <location>
        <begin position="164"/>
        <end position="183"/>
    </location>
</feature>
<feature type="region of interest" description="Disordered" evidence="2">
    <location>
        <begin position="45"/>
        <end position="132"/>
    </location>
</feature>
<feature type="region of interest" description="Disordered" evidence="2">
    <location>
        <begin position="148"/>
        <end position="194"/>
    </location>
</feature>
<organism evidence="3 4">
    <name type="scientific">Cyclotella atomus</name>
    <dbReference type="NCBI Taxonomy" id="382360"/>
    <lineage>
        <taxon>Eukaryota</taxon>
        <taxon>Sar</taxon>
        <taxon>Stramenopiles</taxon>
        <taxon>Ochrophyta</taxon>
        <taxon>Bacillariophyta</taxon>
        <taxon>Coscinodiscophyceae</taxon>
        <taxon>Thalassiosirophycidae</taxon>
        <taxon>Stephanodiscales</taxon>
        <taxon>Stephanodiscaceae</taxon>
        <taxon>Cyclotella</taxon>
    </lineage>
</organism>
<evidence type="ECO:0000313" key="3">
    <source>
        <dbReference type="EMBL" id="KAL3796103.1"/>
    </source>
</evidence>
<keyword evidence="4" id="KW-1185">Reference proteome</keyword>
<evidence type="ECO:0008006" key="5">
    <source>
        <dbReference type="Google" id="ProtNLM"/>
    </source>
</evidence>
<dbReference type="AlphaFoldDB" id="A0ABD3Q6N9"/>
<keyword evidence="1" id="KW-0175">Coiled coil</keyword>
<dbReference type="Proteomes" id="UP001530400">
    <property type="component" value="Unassembled WGS sequence"/>
</dbReference>
<feature type="compositionally biased region" description="Polar residues" evidence="2">
    <location>
        <begin position="82"/>
        <end position="91"/>
    </location>
</feature>